<dbReference type="Gene3D" id="3.40.50.10710">
    <property type="entry name" value="Metallo-hydrolase/oxidoreductase"/>
    <property type="match status" value="1"/>
</dbReference>
<dbReference type="RefSeq" id="WP_027333563.1">
    <property type="nucleotide sequence ID" value="NZ_LR215024.1"/>
</dbReference>
<dbReference type="InterPro" id="IPR042173">
    <property type="entry name" value="RNase_J_2"/>
</dbReference>
<evidence type="ECO:0000259" key="2">
    <source>
        <dbReference type="Pfam" id="PF22505"/>
    </source>
</evidence>
<protein>
    <submittedName>
        <fullName evidence="3">Hydrolase</fullName>
        <ecNumber evidence="3">3.1.-.-</ecNumber>
    </submittedName>
</protein>
<dbReference type="InterPro" id="IPR041636">
    <property type="entry name" value="RNase_J_C"/>
</dbReference>
<dbReference type="Gene3D" id="3.60.15.10">
    <property type="entry name" value="Ribonuclease Z/Hydroxyacylglutathione hydrolase-like"/>
    <property type="match status" value="1"/>
</dbReference>
<evidence type="ECO:0000259" key="1">
    <source>
        <dbReference type="Pfam" id="PF17770"/>
    </source>
</evidence>
<accession>A0A449AUK4</accession>
<organism evidence="3 4">
    <name type="scientific">Mycoplasmopsis glycophila</name>
    <dbReference type="NCBI Taxonomy" id="171285"/>
    <lineage>
        <taxon>Bacteria</taxon>
        <taxon>Bacillati</taxon>
        <taxon>Mycoplasmatota</taxon>
        <taxon>Mycoplasmoidales</taxon>
        <taxon>Metamycoplasmataceae</taxon>
        <taxon>Mycoplasmopsis</taxon>
    </lineage>
</organism>
<dbReference type="Pfam" id="PF22505">
    <property type="entry name" value="RNase_J_b_CASP"/>
    <property type="match status" value="1"/>
</dbReference>
<keyword evidence="3" id="KW-0378">Hydrolase</keyword>
<feature type="domain" description="Ribonuclease J beta-CASP" evidence="2">
    <location>
        <begin position="227"/>
        <end position="340"/>
    </location>
</feature>
<dbReference type="GO" id="GO:0016787">
    <property type="term" value="F:hydrolase activity"/>
    <property type="evidence" value="ECO:0007669"/>
    <property type="project" value="UniProtKB-KW"/>
</dbReference>
<dbReference type="Proteomes" id="UP000290815">
    <property type="component" value="Chromosome"/>
</dbReference>
<dbReference type="PANTHER" id="PTHR43694:SF1">
    <property type="entry name" value="RIBONUCLEASE J"/>
    <property type="match status" value="1"/>
</dbReference>
<reference evidence="3 4" key="1">
    <citation type="submission" date="2019-01" db="EMBL/GenBank/DDBJ databases">
        <authorList>
            <consortium name="Pathogen Informatics"/>
        </authorList>
    </citation>
    <scope>NUCLEOTIDE SEQUENCE [LARGE SCALE GENOMIC DNA]</scope>
    <source>
        <strain evidence="3 4">NCTC10194</strain>
    </source>
</reference>
<dbReference type="AlphaFoldDB" id="A0A449AUK4"/>
<dbReference type="InterPro" id="IPR036866">
    <property type="entry name" value="RibonucZ/Hydroxyglut_hydro"/>
</dbReference>
<name>A0A449AUK4_9BACT</name>
<evidence type="ECO:0000313" key="4">
    <source>
        <dbReference type="Proteomes" id="UP000290815"/>
    </source>
</evidence>
<evidence type="ECO:0000313" key="3">
    <source>
        <dbReference type="EMBL" id="VEU70176.1"/>
    </source>
</evidence>
<proteinExistence type="predicted"/>
<gene>
    <name evidence="3" type="primary">rnjB</name>
    <name evidence="3" type="ORF">NCTC10194_00177</name>
</gene>
<dbReference type="Pfam" id="PF17770">
    <property type="entry name" value="RNase_J_C"/>
    <property type="match status" value="1"/>
</dbReference>
<dbReference type="EMBL" id="LR215024">
    <property type="protein sequence ID" value="VEU70176.1"/>
    <property type="molecule type" value="Genomic_DNA"/>
</dbReference>
<dbReference type="SUPFAM" id="SSF56281">
    <property type="entry name" value="Metallo-hydrolase/oxidoreductase"/>
    <property type="match status" value="1"/>
</dbReference>
<sequence>MNKKNQENINIFALGGQDENGKNCYVFEYGNDIFIINAGVKIPINSQNGVDTLIPDFSYLEKNKNRIKAIFISDVKNESFSALPWLVMKIPGIKIYTSLFNKILIYERLNKYNISEHNYKIITFSKPLKHHHLIIEPLELAGSMPGNLGFNFNTGSGNYLFMFNYTIGNLGIYGKTDLQFLKNYFQNRKITALITDAGKSNIAGYSIDKFNQSKQLIEAFKTTDSNHRIIVGAYDEEMPALKQVLDLAILHNRPVVAYGKTYAQLLRFIIKDNPNLSLPEIIDYRNLAKHDNAVILVTGSIDRLYLRFLRITDHKDVYLKLHQTDTIVMLAPPVNGLESLAALTLDEIAKIAPKLYDVLDNEYFRPRPTRLDLLKLILELKPEYFIPTQGLYRYLVDSSNFILGNKEAKKTTLPIILLNGKVAHFMDNKLFSLNGKIKEVGDTIIDGFGVGDISSEVINEREALGREGVVIINGLYCPKTKRILGQLHINYVGVIDLTEQDKIDQLIKSVIAEIFETKEFTSMRELNEKIRKSIRKKIFKLTDKDPMVALTLTTI</sequence>
<feature type="domain" description="Ribonuclease J C-terminal" evidence="1">
    <location>
        <begin position="457"/>
        <end position="553"/>
    </location>
</feature>
<dbReference type="KEGG" id="mgly:NCTC10194_00177"/>
<keyword evidence="4" id="KW-1185">Reference proteome</keyword>
<dbReference type="PANTHER" id="PTHR43694">
    <property type="entry name" value="RIBONUCLEASE J"/>
    <property type="match status" value="1"/>
</dbReference>
<dbReference type="InterPro" id="IPR055132">
    <property type="entry name" value="RNase_J_b_CASP"/>
</dbReference>
<dbReference type="EC" id="3.1.-.-" evidence="3"/>
<dbReference type="CDD" id="cd07714">
    <property type="entry name" value="RNaseJ_MBL-fold"/>
    <property type="match status" value="1"/>
</dbReference>
<dbReference type="Gene3D" id="3.10.20.580">
    <property type="match status" value="1"/>
</dbReference>